<evidence type="ECO:0000256" key="3">
    <source>
        <dbReference type="ARBA" id="ARBA00022989"/>
    </source>
</evidence>
<keyword evidence="5 6" id="KW-0604">Photosystem II</keyword>
<comment type="function">
    <text evidence="6">Involved in the binding and/or turnover of quinones at the Q(B) site of photosystem II (PSII). PSII is a light-driven water plastoquinone oxidoreductase, using light energy to abstract electrons from H(2)O, generating a proton gradient subsequently used for ATP formation.</text>
</comment>
<dbReference type="Gene3D" id="1.20.5.510">
    <property type="entry name" value="Single helix bin"/>
    <property type="match status" value="1"/>
</dbReference>
<proteinExistence type="inferred from homology"/>
<dbReference type="GO" id="GO:0009523">
    <property type="term" value="C:photosystem II"/>
    <property type="evidence" value="ECO:0007669"/>
    <property type="project" value="UniProtKB-KW"/>
</dbReference>
<dbReference type="InterPro" id="IPR009518">
    <property type="entry name" value="PSII_PsbX"/>
</dbReference>
<keyword evidence="7" id="KW-0934">Plastid</keyword>
<protein>
    <recommendedName>
        <fullName evidence="6">Photosystem II reaction center protein X</fullName>
    </recommendedName>
</protein>
<keyword evidence="1 6" id="KW-0602">Photosynthesis</keyword>
<comment type="subunit">
    <text evidence="6">PSII is composed of 1 copy each of membrane proteins PsbA, PsbB, PsbC, PsbD, PsbE, PsbF, PsbH, PsbI, PsbJ, PsbK, PsbL, PsbM, PsbT, PsbX, PsbY, PsbZ, Psb30/Ycf12, at least 3 peripheral proteins of the oxygen-evolving complex and a large number of cofactors. It forms dimeric complexes.</text>
</comment>
<keyword evidence="3 6" id="KW-1133">Transmembrane helix</keyword>
<feature type="transmembrane region" description="Helical" evidence="6">
    <location>
        <begin position="6"/>
        <end position="29"/>
    </location>
</feature>
<sequence length="39" mass="4184">MTPSLGNFITSLFAGAIIALTIGAILVFISQNDRVTRNF</sequence>
<geneLocation type="plastid" evidence="7"/>
<evidence type="ECO:0000256" key="6">
    <source>
        <dbReference type="HAMAP-Rule" id="MF_01386"/>
    </source>
</evidence>
<dbReference type="AlphaFoldDB" id="A0A9E8Z1I0"/>
<reference evidence="7" key="1">
    <citation type="submission" date="2022-04" db="EMBL/GenBank/DDBJ databases">
        <title>Plastid genome of Amicula sp.</title>
        <authorList>
            <person name="Gastineau R."/>
            <person name="Li C."/>
            <person name="Ashworth M.P."/>
            <person name="Witkowski A."/>
            <person name="Turmel M."/>
            <person name="Gorecka E."/>
            <person name="Frankovich T."/>
            <person name="Wachnicka A."/>
            <person name="Lobban C.S."/>
            <person name="Theriot E.C."/>
            <person name="Otis C."/>
            <person name="Dabek P."/>
            <person name="Binczewska A."/>
            <person name="Lemieux C."/>
        </authorList>
    </citation>
    <scope>NUCLEOTIDE SEQUENCE</scope>
    <source>
        <strain evidence="7">GU52X-4 cfCalB7</strain>
    </source>
</reference>
<dbReference type="InterPro" id="IPR023431">
    <property type="entry name" value="PSII_PsbX_type_1_subfam"/>
</dbReference>
<evidence type="ECO:0000256" key="5">
    <source>
        <dbReference type="ARBA" id="ARBA00023276"/>
    </source>
</evidence>
<comment type="subcellular location">
    <subcellularLocation>
        <location evidence="6">Cellular thylakoid membrane</location>
        <topology evidence="6">Single-pass membrane protein</topology>
    </subcellularLocation>
</comment>
<dbReference type="Pfam" id="PF06596">
    <property type="entry name" value="PsbX"/>
    <property type="match status" value="1"/>
</dbReference>
<organism evidence="7">
    <name type="scientific">Amicula sp. isolate GU52X-4 cfCalB7</name>
    <dbReference type="NCBI Taxonomy" id="3003489"/>
    <lineage>
        <taxon>Eukaryota</taxon>
        <taxon>Sar</taxon>
        <taxon>Stramenopiles</taxon>
        <taxon>Ochrophyta</taxon>
        <taxon>Bacillariophyta</taxon>
        <taxon>Bacillariophyceae</taxon>
        <taxon>Bacillariophycidae</taxon>
        <taxon>Naviculales</taxon>
        <taxon>Naviculaceae</taxon>
        <taxon>Amicula</taxon>
    </lineage>
</organism>
<dbReference type="GO" id="GO:0042651">
    <property type="term" value="C:thylakoid membrane"/>
    <property type="evidence" value="ECO:0007669"/>
    <property type="project" value="UniProtKB-UniRule"/>
</dbReference>
<dbReference type="GO" id="GO:0015979">
    <property type="term" value="P:photosynthesis"/>
    <property type="evidence" value="ECO:0007669"/>
    <property type="project" value="UniProtKB-UniRule"/>
</dbReference>
<evidence type="ECO:0000256" key="4">
    <source>
        <dbReference type="ARBA" id="ARBA00023136"/>
    </source>
</evidence>
<dbReference type="HAMAP" id="MF_01386">
    <property type="entry name" value="PSII_PsbX_1"/>
    <property type="match status" value="1"/>
</dbReference>
<name>A0A9E8Z1I0_9STRA</name>
<accession>A0A9E8Z1I0</accession>
<dbReference type="EMBL" id="ON390793">
    <property type="protein sequence ID" value="WAK84851.1"/>
    <property type="molecule type" value="Genomic_DNA"/>
</dbReference>
<evidence type="ECO:0000256" key="1">
    <source>
        <dbReference type="ARBA" id="ARBA00022531"/>
    </source>
</evidence>
<keyword evidence="2 6" id="KW-0812">Transmembrane</keyword>
<evidence type="ECO:0000313" key="7">
    <source>
        <dbReference type="EMBL" id="WAK84851.1"/>
    </source>
</evidence>
<keyword evidence="6" id="KW-0793">Thylakoid</keyword>
<keyword evidence="4 6" id="KW-0472">Membrane</keyword>
<gene>
    <name evidence="6 7" type="primary">psbX</name>
</gene>
<comment type="similarity">
    <text evidence="6">Belongs to the PsbX family. Type 1 subfamily.</text>
</comment>
<evidence type="ECO:0000256" key="2">
    <source>
        <dbReference type="ARBA" id="ARBA00022692"/>
    </source>
</evidence>